<dbReference type="Pfam" id="PF08309">
    <property type="entry name" value="LVIVD"/>
    <property type="match status" value="2"/>
</dbReference>
<keyword evidence="2" id="KW-1185">Reference proteome</keyword>
<name>A0ABY5NM07_9MICO</name>
<dbReference type="SUPFAM" id="SSF75011">
    <property type="entry name" value="3-carboxy-cis,cis-mucoante lactonizing enzyme"/>
    <property type="match status" value="1"/>
</dbReference>
<dbReference type="Proteomes" id="UP001054811">
    <property type="component" value="Chromosome"/>
</dbReference>
<dbReference type="InterPro" id="IPR013211">
    <property type="entry name" value="LVIVD"/>
</dbReference>
<proteinExistence type="predicted"/>
<dbReference type="EMBL" id="CP091139">
    <property type="protein sequence ID" value="UUT36144.1"/>
    <property type="molecule type" value="Genomic_DNA"/>
</dbReference>
<sequence>MSPQTSWLEHARRTSDIDGFRLIAHHDLGGNGDGFQVIRRDDLLYIAHLGTSPAALTILDITDLDRPQLVYQREHPENTRCHKVQVAGNVLIQNNERPYWVQDTATAATTGLSVFDLTDPAEPRQVGFHPADGEGTHRLWLSELPYAHISHTLPGGRTQSYDIVDLSDPTDPISAGSWSVPGTFAADDESWWRGHPQEQEGVHGVIPHGDRAYVSCFDAGMAILDISEIAAPTLVSRISWSPPFGGFVHTALPLPDRGLVIATSEGVPHQLQAGDKRIWVIDVRDETHPVTIATLPEPVPPTSTGATSFAQLPGVYGPHNLHENRPGSLIDDRTVFATYSNAGLRVWDITNQFQPREVAHFVPPAPQGQESSLLNDLYVDEHGVVFVTDRAGGGVYILQYEGRLP</sequence>
<organism evidence="1 2">
    <name type="scientific">Microbacterium elymi</name>
    <dbReference type="NCBI Taxonomy" id="2909587"/>
    <lineage>
        <taxon>Bacteria</taxon>
        <taxon>Bacillati</taxon>
        <taxon>Actinomycetota</taxon>
        <taxon>Actinomycetes</taxon>
        <taxon>Micrococcales</taxon>
        <taxon>Microbacteriaceae</taxon>
        <taxon>Microbacterium</taxon>
    </lineage>
</organism>
<protein>
    <submittedName>
        <fullName evidence="1">Uncharacterized protein</fullName>
    </submittedName>
</protein>
<evidence type="ECO:0000313" key="2">
    <source>
        <dbReference type="Proteomes" id="UP001054811"/>
    </source>
</evidence>
<accession>A0ABY5NM07</accession>
<reference evidence="1" key="1">
    <citation type="submission" date="2022-01" db="EMBL/GenBank/DDBJ databases">
        <title>Microbacterium eymi and Microbacterium rhizovicinus sp. nov., isolated from the rhizospheric soil of Elymus tsukushiensis, a plant native to the Dokdo Islands, Republic of Korea.</title>
        <authorList>
            <person name="Hwang Y.J."/>
        </authorList>
    </citation>
    <scope>NUCLEOTIDE SEQUENCE</scope>
    <source>
        <strain evidence="1">KUDC0405</strain>
    </source>
</reference>
<dbReference type="RefSeq" id="WP_259612793.1">
    <property type="nucleotide sequence ID" value="NZ_CP091139.2"/>
</dbReference>
<gene>
    <name evidence="1" type="ORF">L2X98_24090</name>
</gene>
<evidence type="ECO:0000313" key="1">
    <source>
        <dbReference type="EMBL" id="UUT36144.1"/>
    </source>
</evidence>